<dbReference type="Proteomes" id="UP000275846">
    <property type="component" value="Unassembled WGS sequence"/>
</dbReference>
<dbReference type="InterPro" id="IPR024066">
    <property type="entry name" value="RGS_subdom1/3"/>
</dbReference>
<evidence type="ECO:0000313" key="3">
    <source>
        <dbReference type="EMBL" id="VDL94751.1"/>
    </source>
</evidence>
<reference evidence="5" key="1">
    <citation type="submission" date="2016-06" db="UniProtKB">
        <authorList>
            <consortium name="WormBaseParasite"/>
        </authorList>
    </citation>
    <scope>IDENTIFICATION</scope>
</reference>
<evidence type="ECO:0000259" key="2">
    <source>
        <dbReference type="PROSITE" id="PS50132"/>
    </source>
</evidence>
<evidence type="ECO:0000313" key="4">
    <source>
        <dbReference type="Proteomes" id="UP000275846"/>
    </source>
</evidence>
<feature type="region of interest" description="Disordered" evidence="1">
    <location>
        <begin position="100"/>
        <end position="128"/>
    </location>
</feature>
<dbReference type="InterPro" id="IPR044926">
    <property type="entry name" value="RGS_subdomain_2"/>
</dbReference>
<gene>
    <name evidence="3" type="ORF">SSLN_LOCUS8366</name>
</gene>
<reference evidence="3 4" key="2">
    <citation type="submission" date="2018-11" db="EMBL/GenBank/DDBJ databases">
        <authorList>
            <consortium name="Pathogen Informatics"/>
        </authorList>
    </citation>
    <scope>NUCLEOTIDE SEQUENCE [LARGE SCALE GENOMIC DNA]</scope>
    <source>
        <strain evidence="3 4">NST_G2</strain>
    </source>
</reference>
<dbReference type="OrthoDB" id="196547at2759"/>
<protein>
    <submittedName>
        <fullName evidence="5">RGS domain-containing protein</fullName>
    </submittedName>
</protein>
<dbReference type="SUPFAM" id="SSF48097">
    <property type="entry name" value="Regulator of G-protein signaling, RGS"/>
    <property type="match status" value="1"/>
</dbReference>
<dbReference type="WBParaSite" id="SSLN_0000869601-mRNA-1">
    <property type="protein sequence ID" value="SSLN_0000869601-mRNA-1"/>
    <property type="gene ID" value="SSLN_0000869601"/>
</dbReference>
<name>A0A183SVW8_SCHSO</name>
<dbReference type="Pfam" id="PF00615">
    <property type="entry name" value="RGS"/>
    <property type="match status" value="1"/>
</dbReference>
<dbReference type="InterPro" id="IPR016137">
    <property type="entry name" value="RGS"/>
</dbReference>
<accession>A0A183SVW8</accession>
<dbReference type="PANTHER" id="PTHR10845:SF259">
    <property type="entry name" value="RGS DOMAIN-CONTAINING PROTEIN-RELATED"/>
    <property type="match status" value="1"/>
</dbReference>
<feature type="domain" description="RGS" evidence="2">
    <location>
        <begin position="289"/>
        <end position="359"/>
    </location>
</feature>
<dbReference type="PROSITE" id="PS50132">
    <property type="entry name" value="RGS"/>
    <property type="match status" value="1"/>
</dbReference>
<evidence type="ECO:0000256" key="1">
    <source>
        <dbReference type="SAM" id="MobiDB-lite"/>
    </source>
</evidence>
<keyword evidence="4" id="KW-1185">Reference proteome</keyword>
<dbReference type="EMBL" id="UYSU01034618">
    <property type="protein sequence ID" value="VDL94751.1"/>
    <property type="molecule type" value="Genomic_DNA"/>
</dbReference>
<dbReference type="AlphaFoldDB" id="A0A183SVW8"/>
<sequence>MNEDSIFLQTTSSLVTAHSVPNIKLSCAVADSKVRTDLYLDSDSYITKSSSVERLVHLTRRLTVCRHVFAVLEKEEQKLQKKSNFLNLPDNAHVAASMLESKSGGDDEELDEEDNTDHYVAGGSCKGSPKINPISQRLVEHLSGPSSNTLQGARASSLEVLPGHAESQPKQKWARLLGLTASDIGDEVEFVRSALNYSKPDCMLTSSEQLDLQKSWNAALVSVHFGSLQTMGPPPENRLRRSSSWKSRMALPFFKKSYKQVKSLQQDELLRMISSGKPSYEQVHMWRKSFESLLHDKYGLALFKEFLTTEFSDENIEFWIACENYKKINQTKKLQGQAMKIYEDFIASQAGREVSFLRD</sequence>
<dbReference type="InterPro" id="IPR036305">
    <property type="entry name" value="RGS_sf"/>
</dbReference>
<evidence type="ECO:0000313" key="5">
    <source>
        <dbReference type="WBParaSite" id="SSLN_0000869601-mRNA-1"/>
    </source>
</evidence>
<feature type="compositionally biased region" description="Acidic residues" evidence="1">
    <location>
        <begin position="106"/>
        <end position="115"/>
    </location>
</feature>
<proteinExistence type="predicted"/>
<organism evidence="5">
    <name type="scientific">Schistocephalus solidus</name>
    <name type="common">Tapeworm</name>
    <dbReference type="NCBI Taxonomy" id="70667"/>
    <lineage>
        <taxon>Eukaryota</taxon>
        <taxon>Metazoa</taxon>
        <taxon>Spiralia</taxon>
        <taxon>Lophotrochozoa</taxon>
        <taxon>Platyhelminthes</taxon>
        <taxon>Cestoda</taxon>
        <taxon>Eucestoda</taxon>
        <taxon>Diphyllobothriidea</taxon>
        <taxon>Diphyllobothriidae</taxon>
        <taxon>Schistocephalus</taxon>
    </lineage>
</organism>
<dbReference type="PANTHER" id="PTHR10845">
    <property type="entry name" value="REGULATOR OF G PROTEIN SIGNALING"/>
    <property type="match status" value="1"/>
</dbReference>
<dbReference type="Gene3D" id="1.10.196.10">
    <property type="match status" value="1"/>
</dbReference>
<dbReference type="SMART" id="SM00315">
    <property type="entry name" value="RGS"/>
    <property type="match status" value="1"/>
</dbReference>
<dbReference type="STRING" id="70667.A0A183SVW8"/>
<dbReference type="Gene3D" id="1.10.167.10">
    <property type="entry name" value="Regulator of G-protein Signalling 4, domain 2"/>
    <property type="match status" value="1"/>
</dbReference>
<dbReference type="PRINTS" id="PR01301">
    <property type="entry name" value="RGSPROTEIN"/>
</dbReference>